<dbReference type="OrthoDB" id="10449529at2759"/>
<comment type="caution">
    <text evidence="3">The sequence shown here is derived from an EMBL/GenBank/DDBJ whole genome shotgun (WGS) entry which is preliminary data.</text>
</comment>
<accession>A0A5N5TPV6</accession>
<keyword evidence="2" id="KW-0812">Transmembrane</keyword>
<organism evidence="3 4">
    <name type="scientific">Armadillidium nasatum</name>
    <dbReference type="NCBI Taxonomy" id="96803"/>
    <lineage>
        <taxon>Eukaryota</taxon>
        <taxon>Metazoa</taxon>
        <taxon>Ecdysozoa</taxon>
        <taxon>Arthropoda</taxon>
        <taxon>Crustacea</taxon>
        <taxon>Multicrustacea</taxon>
        <taxon>Malacostraca</taxon>
        <taxon>Eumalacostraca</taxon>
        <taxon>Peracarida</taxon>
        <taxon>Isopoda</taxon>
        <taxon>Oniscidea</taxon>
        <taxon>Crinocheta</taxon>
        <taxon>Armadillidiidae</taxon>
        <taxon>Armadillidium</taxon>
    </lineage>
</organism>
<gene>
    <name evidence="3" type="ORF">Anas_05712</name>
</gene>
<feature type="compositionally biased region" description="Polar residues" evidence="1">
    <location>
        <begin position="85"/>
        <end position="103"/>
    </location>
</feature>
<keyword evidence="4" id="KW-1185">Reference proteome</keyword>
<feature type="transmembrane region" description="Helical" evidence="2">
    <location>
        <begin position="17"/>
        <end position="41"/>
    </location>
</feature>
<evidence type="ECO:0000256" key="1">
    <source>
        <dbReference type="SAM" id="MobiDB-lite"/>
    </source>
</evidence>
<dbReference type="Proteomes" id="UP000326759">
    <property type="component" value="Unassembled WGS sequence"/>
</dbReference>
<proteinExistence type="predicted"/>
<feature type="compositionally biased region" description="Low complexity" evidence="1">
    <location>
        <begin position="201"/>
        <end position="210"/>
    </location>
</feature>
<sequence length="236" mass="25638">MLSIFYNLKKPESYKTATIALGCVLGFVICLLVLICVYQFFYRSKSKKKYGTVNTLGQAYANENFKGDSESNERVENMETAFVDPSSSQKAAENSSIKSNLSKSEGKDIENLNSLDQAGPSQLNNSLDQAGPSQLNQKELDNISNDDSSNLTENSSEVVPKFIFPPTDDDGDLSEAGTSIHSFSMENLEESMPPKAEIATSSLNQSSSSLEAGETEDKGLPGDERNTAEKKSGNNE</sequence>
<evidence type="ECO:0000313" key="3">
    <source>
        <dbReference type="EMBL" id="KAB7508152.1"/>
    </source>
</evidence>
<feature type="compositionally biased region" description="Polar residues" evidence="1">
    <location>
        <begin position="111"/>
        <end position="157"/>
    </location>
</feature>
<name>A0A5N5TPV6_9CRUS</name>
<reference evidence="3 4" key="1">
    <citation type="journal article" date="2019" name="PLoS Biol.">
        <title>Sex chromosomes control vertical transmission of feminizing Wolbachia symbionts in an isopod.</title>
        <authorList>
            <person name="Becking T."/>
            <person name="Chebbi M.A."/>
            <person name="Giraud I."/>
            <person name="Moumen B."/>
            <person name="Laverre T."/>
            <person name="Caubet Y."/>
            <person name="Peccoud J."/>
            <person name="Gilbert C."/>
            <person name="Cordaux R."/>
        </authorList>
    </citation>
    <scope>NUCLEOTIDE SEQUENCE [LARGE SCALE GENOMIC DNA]</scope>
    <source>
        <strain evidence="3">ANa2</strain>
        <tissue evidence="3">Whole body excluding digestive tract and cuticle</tissue>
    </source>
</reference>
<keyword evidence="2" id="KW-1133">Transmembrane helix</keyword>
<feature type="compositionally biased region" description="Basic and acidic residues" evidence="1">
    <location>
        <begin position="215"/>
        <end position="236"/>
    </location>
</feature>
<feature type="region of interest" description="Disordered" evidence="1">
    <location>
        <begin position="81"/>
        <end position="236"/>
    </location>
</feature>
<dbReference type="AlphaFoldDB" id="A0A5N5TPV6"/>
<dbReference type="EMBL" id="SEYY01000036">
    <property type="protein sequence ID" value="KAB7508152.1"/>
    <property type="molecule type" value="Genomic_DNA"/>
</dbReference>
<feature type="compositionally biased region" description="Polar residues" evidence="1">
    <location>
        <begin position="176"/>
        <end position="185"/>
    </location>
</feature>
<keyword evidence="2" id="KW-0472">Membrane</keyword>
<protein>
    <submittedName>
        <fullName evidence="3">Uncharacterized protein</fullName>
    </submittedName>
</protein>
<evidence type="ECO:0000256" key="2">
    <source>
        <dbReference type="SAM" id="Phobius"/>
    </source>
</evidence>
<evidence type="ECO:0000313" key="4">
    <source>
        <dbReference type="Proteomes" id="UP000326759"/>
    </source>
</evidence>